<reference evidence="1" key="2">
    <citation type="journal article" date="2015" name="Data Brief">
        <title>Shoot transcriptome of the giant reed, Arundo donax.</title>
        <authorList>
            <person name="Barrero R.A."/>
            <person name="Guerrero F.D."/>
            <person name="Moolhuijzen P."/>
            <person name="Goolsby J.A."/>
            <person name="Tidwell J."/>
            <person name="Bellgard S.E."/>
            <person name="Bellgard M.I."/>
        </authorList>
    </citation>
    <scope>NUCLEOTIDE SEQUENCE</scope>
    <source>
        <tissue evidence="1">Shoot tissue taken approximately 20 cm above the soil surface</tissue>
    </source>
</reference>
<reference evidence="1" key="1">
    <citation type="submission" date="2014-09" db="EMBL/GenBank/DDBJ databases">
        <authorList>
            <person name="Magalhaes I.L.F."/>
            <person name="Oliveira U."/>
            <person name="Santos F.R."/>
            <person name="Vidigal T.H.D.A."/>
            <person name="Brescovit A.D."/>
            <person name="Santos A.J."/>
        </authorList>
    </citation>
    <scope>NUCLEOTIDE SEQUENCE</scope>
    <source>
        <tissue evidence="1">Shoot tissue taken approximately 20 cm above the soil surface</tissue>
    </source>
</reference>
<accession>A0A0A9CDJ7</accession>
<protein>
    <submittedName>
        <fullName evidence="1">Uncharacterized protein</fullName>
    </submittedName>
</protein>
<organism evidence="1">
    <name type="scientific">Arundo donax</name>
    <name type="common">Giant reed</name>
    <name type="synonym">Donax arundinaceus</name>
    <dbReference type="NCBI Taxonomy" id="35708"/>
    <lineage>
        <taxon>Eukaryota</taxon>
        <taxon>Viridiplantae</taxon>
        <taxon>Streptophyta</taxon>
        <taxon>Embryophyta</taxon>
        <taxon>Tracheophyta</taxon>
        <taxon>Spermatophyta</taxon>
        <taxon>Magnoliopsida</taxon>
        <taxon>Liliopsida</taxon>
        <taxon>Poales</taxon>
        <taxon>Poaceae</taxon>
        <taxon>PACMAD clade</taxon>
        <taxon>Arundinoideae</taxon>
        <taxon>Arundineae</taxon>
        <taxon>Arundo</taxon>
    </lineage>
</organism>
<sequence length="62" mass="7126">MLATATSAVLLLYVFSGLGFAAVWWLLIFSKAVSKVYFQFVDSICEKICYWMILLKIKVTRK</sequence>
<evidence type="ECO:0000313" key="1">
    <source>
        <dbReference type="EMBL" id="JAD71475.1"/>
    </source>
</evidence>
<dbReference type="EMBL" id="GBRH01226420">
    <property type="protein sequence ID" value="JAD71475.1"/>
    <property type="molecule type" value="Transcribed_RNA"/>
</dbReference>
<proteinExistence type="predicted"/>
<dbReference type="AlphaFoldDB" id="A0A0A9CDJ7"/>
<name>A0A0A9CDJ7_ARUDO</name>